<dbReference type="EMBL" id="JBBLXS010000184">
    <property type="protein sequence ID" value="MEK0186143.1"/>
    <property type="molecule type" value="Genomic_DNA"/>
</dbReference>
<protein>
    <submittedName>
        <fullName evidence="2">Uncharacterized protein</fullName>
    </submittedName>
</protein>
<evidence type="ECO:0000313" key="2">
    <source>
        <dbReference type="EMBL" id="MEK0186143.1"/>
    </source>
</evidence>
<reference evidence="2 3" key="1">
    <citation type="journal article" date="2020" name="Harmful Algae">
        <title>Molecular and morphological characterization of a novel dihydroanatoxin-a producing Microcoleus species (cyanobacteria) from the Russian River, California, USA.</title>
        <authorList>
            <person name="Conklin K.Y."/>
            <person name="Stancheva R."/>
            <person name="Otten T.G."/>
            <person name="Fadness R."/>
            <person name="Boyer G.L."/>
            <person name="Read B."/>
            <person name="Zhang X."/>
            <person name="Sheath R.G."/>
        </authorList>
    </citation>
    <scope>NUCLEOTIDE SEQUENCE [LARGE SCALE GENOMIC DNA]</scope>
    <source>
        <strain evidence="2 3">PTRS2</strain>
    </source>
</reference>
<accession>A0ABU8YPJ2</accession>
<proteinExistence type="predicted"/>
<name>A0ABU8YPJ2_9CYAN</name>
<evidence type="ECO:0000313" key="3">
    <source>
        <dbReference type="Proteomes" id="UP001384579"/>
    </source>
</evidence>
<keyword evidence="3" id="KW-1185">Reference proteome</keyword>
<gene>
    <name evidence="2" type="ORF">WMG39_14980</name>
</gene>
<keyword evidence="1" id="KW-0812">Transmembrane</keyword>
<evidence type="ECO:0000256" key="1">
    <source>
        <dbReference type="SAM" id="Phobius"/>
    </source>
</evidence>
<organism evidence="2 3">
    <name type="scientific">Microcoleus anatoxicus PTRS2</name>
    <dbReference type="NCBI Taxonomy" id="2705321"/>
    <lineage>
        <taxon>Bacteria</taxon>
        <taxon>Bacillati</taxon>
        <taxon>Cyanobacteriota</taxon>
        <taxon>Cyanophyceae</taxon>
        <taxon>Oscillatoriophycideae</taxon>
        <taxon>Oscillatoriales</taxon>
        <taxon>Microcoleaceae</taxon>
        <taxon>Microcoleus</taxon>
        <taxon>Microcoleus anatoxicus</taxon>
    </lineage>
</organism>
<dbReference type="Proteomes" id="UP001384579">
    <property type="component" value="Unassembled WGS sequence"/>
</dbReference>
<feature type="transmembrane region" description="Helical" evidence="1">
    <location>
        <begin position="21"/>
        <end position="46"/>
    </location>
</feature>
<keyword evidence="1" id="KW-0472">Membrane</keyword>
<keyword evidence="1" id="KW-1133">Transmembrane helix</keyword>
<dbReference type="RefSeq" id="WP_340517154.1">
    <property type="nucleotide sequence ID" value="NZ_JBBLXS010000184.1"/>
</dbReference>
<sequence>MSYIVNQIDAIVTRHPRDFPVISITLFIGIIHFFLISLCSLCSLWLNYSNATVNDITTPSIVTPTQLIQELINNFP</sequence>
<comment type="caution">
    <text evidence="2">The sequence shown here is derived from an EMBL/GenBank/DDBJ whole genome shotgun (WGS) entry which is preliminary data.</text>
</comment>